<evidence type="ECO:0000256" key="5">
    <source>
        <dbReference type="ARBA" id="ARBA00022679"/>
    </source>
</evidence>
<feature type="compositionally biased region" description="Basic residues" evidence="13">
    <location>
        <begin position="94"/>
        <end position="108"/>
    </location>
</feature>
<dbReference type="InterPro" id="IPR014729">
    <property type="entry name" value="Rossmann-like_a/b/a_fold"/>
</dbReference>
<feature type="region of interest" description="Disordered" evidence="13">
    <location>
        <begin position="1"/>
        <end position="125"/>
    </location>
</feature>
<feature type="domain" description="Phosphoadenosine phosphosulphate reductase" evidence="14">
    <location>
        <begin position="316"/>
        <end position="394"/>
    </location>
</feature>
<reference evidence="16 17" key="2">
    <citation type="submission" date="2024-05" db="EMBL/GenBank/DDBJ databases">
        <authorList>
            <person name="Chen Y."/>
            <person name="Shah S."/>
            <person name="Dougan E. K."/>
            <person name="Thang M."/>
            <person name="Chan C."/>
        </authorList>
    </citation>
    <scope>NUCLEOTIDE SEQUENCE [LARGE SCALE GENOMIC DNA]</scope>
</reference>
<evidence type="ECO:0000256" key="13">
    <source>
        <dbReference type="SAM" id="MobiDB-lite"/>
    </source>
</evidence>
<dbReference type="PANTHER" id="PTHR23293:SF9">
    <property type="entry name" value="FAD SYNTHASE"/>
    <property type="match status" value="1"/>
</dbReference>
<evidence type="ECO:0000313" key="15">
    <source>
        <dbReference type="EMBL" id="CAI3984320.1"/>
    </source>
</evidence>
<dbReference type="GO" id="GO:0005524">
    <property type="term" value="F:ATP binding"/>
    <property type="evidence" value="ECO:0007669"/>
    <property type="project" value="UniProtKB-KW"/>
</dbReference>
<evidence type="ECO:0000256" key="2">
    <source>
        <dbReference type="ARBA" id="ARBA00012393"/>
    </source>
</evidence>
<dbReference type="Pfam" id="PF01507">
    <property type="entry name" value="PAPS_reduct"/>
    <property type="match status" value="2"/>
</dbReference>
<feature type="region of interest" description="Disordered" evidence="13">
    <location>
        <begin position="154"/>
        <end position="190"/>
    </location>
</feature>
<evidence type="ECO:0000313" key="17">
    <source>
        <dbReference type="Proteomes" id="UP001152797"/>
    </source>
</evidence>
<dbReference type="Gene3D" id="3.40.50.620">
    <property type="entry name" value="HUPs"/>
    <property type="match status" value="1"/>
</dbReference>
<evidence type="ECO:0000259" key="14">
    <source>
        <dbReference type="Pfam" id="PF01507"/>
    </source>
</evidence>
<proteinExistence type="predicted"/>
<gene>
    <name evidence="15" type="ORF">C1SCF055_LOCUS11862</name>
</gene>
<dbReference type="PANTHER" id="PTHR23293">
    <property type="entry name" value="FAD SYNTHETASE-RELATED FMN ADENYLYLTRANSFERASE"/>
    <property type="match status" value="1"/>
</dbReference>
<keyword evidence="4" id="KW-0288">FMN</keyword>
<evidence type="ECO:0000256" key="12">
    <source>
        <dbReference type="ARBA" id="ARBA00049494"/>
    </source>
</evidence>
<keyword evidence="6 16" id="KW-0548">Nucleotidyltransferase</keyword>
<feature type="region of interest" description="Disordered" evidence="13">
    <location>
        <begin position="410"/>
        <end position="431"/>
    </location>
</feature>
<evidence type="ECO:0000256" key="3">
    <source>
        <dbReference type="ARBA" id="ARBA00022630"/>
    </source>
</evidence>
<dbReference type="EMBL" id="CAMXCT020000879">
    <property type="protein sequence ID" value="CAL1137695.1"/>
    <property type="molecule type" value="Genomic_DNA"/>
</dbReference>
<accession>A0A9P1FRP6</accession>
<name>A0A9P1FRP6_9DINO</name>
<keyword evidence="9" id="KW-0067">ATP-binding</keyword>
<keyword evidence="7" id="KW-0547">Nucleotide-binding</keyword>
<comment type="pathway">
    <text evidence="1">Cofactor biosynthesis; FAD biosynthesis; FAD from FMN: step 1/1.</text>
</comment>
<evidence type="ECO:0000256" key="11">
    <source>
        <dbReference type="ARBA" id="ARBA00031871"/>
    </source>
</evidence>
<dbReference type="AlphaFoldDB" id="A0A9P1FRP6"/>
<dbReference type="EMBL" id="CAMXCT030000879">
    <property type="protein sequence ID" value="CAL4771632.1"/>
    <property type="molecule type" value="Genomic_DNA"/>
</dbReference>
<evidence type="ECO:0000256" key="10">
    <source>
        <dbReference type="ARBA" id="ARBA00031145"/>
    </source>
</evidence>
<feature type="compositionally biased region" description="Basic and acidic residues" evidence="13">
    <location>
        <begin position="165"/>
        <end position="186"/>
    </location>
</feature>
<feature type="compositionally biased region" description="Basic and acidic residues" evidence="13">
    <location>
        <begin position="81"/>
        <end position="93"/>
    </location>
</feature>
<comment type="caution">
    <text evidence="15">The sequence shown here is derived from an EMBL/GenBank/DDBJ whole genome shotgun (WGS) entry which is preliminary data.</text>
</comment>
<keyword evidence="17" id="KW-1185">Reference proteome</keyword>
<protein>
    <recommendedName>
        <fullName evidence="2">FAD synthase</fullName>
        <ecNumber evidence="2">2.7.7.2</ecNumber>
    </recommendedName>
    <alternativeName>
        <fullName evidence="10">FAD pyrophosphorylase</fullName>
    </alternativeName>
    <alternativeName>
        <fullName evidence="11">FMN adenylyltransferase</fullName>
    </alternativeName>
</protein>
<dbReference type="EMBL" id="CAMXCT010000879">
    <property type="protein sequence ID" value="CAI3984320.1"/>
    <property type="molecule type" value="Genomic_DNA"/>
</dbReference>
<dbReference type="SUPFAM" id="SSF52402">
    <property type="entry name" value="Adenine nucleotide alpha hydrolases-like"/>
    <property type="match status" value="1"/>
</dbReference>
<sequence length="431" mass="48694">MGRKRSSSTESESDSDSEETSSSKSCRKTKKVSKATAKDKKKTKKAVEVKKTSSKAKKKKAKEESEDDSDSEEEEEDEDSEPRKSKKDKDRGKSDKKRRDRSRSRDRRKRDDSRAHPMPGSYPMPYGMPGYAVAYGASPWGPYPPPYAMGRAPPGDYGHTSRALNNDRGDRGDRRDNRRGRGDYRGMDFGAFNGRDAERTKWAPGQGRNPDLEDETFAAVLFESSSVCRRGAMLYPHVGELTVSFNGGKDACVVLYLWLAVLRAMEEMPETPQVIFFDSGDEFGKVKRFVTWTVRSLDLEMIVLENRSFRLGMESLVANNVKAVVMGQRSVDPWMKGMDAFTPSTDGWPAFMRINPIMKWSYHHVWIFLRQFGFPYCELYDQGFTSLGSVKDTLPNPALKRSDGSFAPAYELEDGTLERDGRTSSKSGKVR</sequence>
<reference evidence="15" key="1">
    <citation type="submission" date="2022-10" db="EMBL/GenBank/DDBJ databases">
        <authorList>
            <person name="Chen Y."/>
            <person name="Dougan E. K."/>
            <person name="Chan C."/>
            <person name="Rhodes N."/>
            <person name="Thang M."/>
        </authorList>
    </citation>
    <scope>NUCLEOTIDE SEQUENCE</scope>
</reference>
<dbReference type="CDD" id="cd23948">
    <property type="entry name" value="FAD_synthase"/>
    <property type="match status" value="1"/>
</dbReference>
<evidence type="ECO:0000313" key="16">
    <source>
        <dbReference type="EMBL" id="CAL4771632.1"/>
    </source>
</evidence>
<dbReference type="GO" id="GO:0006747">
    <property type="term" value="P:FAD biosynthetic process"/>
    <property type="evidence" value="ECO:0007669"/>
    <property type="project" value="TreeGrafter"/>
</dbReference>
<dbReference type="GO" id="GO:0003919">
    <property type="term" value="F:FMN adenylyltransferase activity"/>
    <property type="evidence" value="ECO:0007669"/>
    <property type="project" value="UniProtKB-EC"/>
</dbReference>
<feature type="compositionally biased region" description="Basic residues" evidence="13">
    <location>
        <begin position="25"/>
        <end position="44"/>
    </location>
</feature>
<dbReference type="EC" id="2.7.7.2" evidence="2"/>
<evidence type="ECO:0000256" key="4">
    <source>
        <dbReference type="ARBA" id="ARBA00022643"/>
    </source>
</evidence>
<organism evidence="15">
    <name type="scientific">Cladocopium goreaui</name>
    <dbReference type="NCBI Taxonomy" id="2562237"/>
    <lineage>
        <taxon>Eukaryota</taxon>
        <taxon>Sar</taxon>
        <taxon>Alveolata</taxon>
        <taxon>Dinophyceae</taxon>
        <taxon>Suessiales</taxon>
        <taxon>Symbiodiniaceae</taxon>
        <taxon>Cladocopium</taxon>
    </lineage>
</organism>
<feature type="compositionally biased region" description="Acidic residues" evidence="13">
    <location>
        <begin position="64"/>
        <end position="80"/>
    </location>
</feature>
<keyword evidence="3" id="KW-0285">Flavoprotein</keyword>
<feature type="domain" description="Phosphoadenosine phosphosulphate reductase" evidence="14">
    <location>
        <begin position="241"/>
        <end position="307"/>
    </location>
</feature>
<evidence type="ECO:0000256" key="9">
    <source>
        <dbReference type="ARBA" id="ARBA00022840"/>
    </source>
</evidence>
<keyword evidence="8" id="KW-0274">FAD</keyword>
<dbReference type="Proteomes" id="UP001152797">
    <property type="component" value="Unassembled WGS sequence"/>
</dbReference>
<dbReference type="InterPro" id="IPR002500">
    <property type="entry name" value="PAPS_reduct_dom"/>
</dbReference>
<evidence type="ECO:0000256" key="8">
    <source>
        <dbReference type="ARBA" id="ARBA00022827"/>
    </source>
</evidence>
<dbReference type="OrthoDB" id="270728at2759"/>
<comment type="catalytic activity">
    <reaction evidence="12">
        <text>FMN + ATP + H(+) = FAD + diphosphate</text>
        <dbReference type="Rhea" id="RHEA:17237"/>
        <dbReference type="ChEBI" id="CHEBI:15378"/>
        <dbReference type="ChEBI" id="CHEBI:30616"/>
        <dbReference type="ChEBI" id="CHEBI:33019"/>
        <dbReference type="ChEBI" id="CHEBI:57692"/>
        <dbReference type="ChEBI" id="CHEBI:58210"/>
        <dbReference type="EC" id="2.7.7.2"/>
    </reaction>
</comment>
<evidence type="ECO:0000256" key="7">
    <source>
        <dbReference type="ARBA" id="ARBA00022741"/>
    </source>
</evidence>
<evidence type="ECO:0000256" key="6">
    <source>
        <dbReference type="ARBA" id="ARBA00022695"/>
    </source>
</evidence>
<evidence type="ECO:0000256" key="1">
    <source>
        <dbReference type="ARBA" id="ARBA00004726"/>
    </source>
</evidence>
<keyword evidence="5" id="KW-0808">Transferase</keyword>